<keyword evidence="3" id="KW-0547">Nucleotide-binding</keyword>
<evidence type="ECO:0000313" key="5">
    <source>
        <dbReference type="EMBL" id="QKQ99529.1"/>
    </source>
</evidence>
<dbReference type="PIRSF" id="PIRSF004976">
    <property type="entry name" value="ATPase_YdaO"/>
    <property type="match status" value="1"/>
</dbReference>
<dbReference type="PANTHER" id="PTHR11807:SF12">
    <property type="entry name" value="CYTOPLASMIC TRNA 2-THIOLATION PROTEIN 1"/>
    <property type="match status" value="1"/>
</dbReference>
<dbReference type="KEGG" id="mten:GWK48_03190"/>
<accession>A0A6N0NWL4</accession>
<dbReference type="PANTHER" id="PTHR11807">
    <property type="entry name" value="ATPASES OF THE PP SUPERFAMILY-RELATED"/>
    <property type="match status" value="1"/>
</dbReference>
<evidence type="ECO:0000256" key="2">
    <source>
        <dbReference type="PIRSR" id="PIRSR004976-50"/>
    </source>
</evidence>
<feature type="binding site" evidence="2">
    <location>
        <position position="302"/>
    </location>
    <ligand>
        <name>Zn(2+)</name>
        <dbReference type="ChEBI" id="CHEBI:29105"/>
        <label>2</label>
    </ligand>
</feature>
<sequence length="336" mass="37532">MICDECKSRDADVLQPHTGKRLCKSCFLKDVQRRVSEEAVKLGVTKASKVLIAVSGGKDSLVLADTLAMVIDPKRIIAFNIVEGIANYNREGQVKELNAYLRDLGIELISTSFRDEVGFSLDDMVKSSRERGLNIAACTFCGGFRRKLINQAGRNVNADLVATGHNLDDEVQTVIINLLRGDVKKLGRIGDLPFKLSDKFVMRIKPLRRIYEWETTLYAHFKGYHFQEVECPYISLRPTMRAKVRDLMYDLEERSPGILLKILETYDSLGDQVRKESKLPNLPSCKICGDPTSFGREYCKNCELLISSGLLGGEGLVQGEEGEAGKTVPYSGRTLE</sequence>
<evidence type="ECO:0000313" key="6">
    <source>
        <dbReference type="Proteomes" id="UP000509301"/>
    </source>
</evidence>
<evidence type="ECO:0000256" key="3">
    <source>
        <dbReference type="PIRSR" id="PIRSR004976-51"/>
    </source>
</evidence>
<dbReference type="NCBIfam" id="TIGR00269">
    <property type="entry name" value="TIGR00269 family protein"/>
    <property type="match status" value="1"/>
</dbReference>
<keyword evidence="3" id="KW-0067">ATP-binding</keyword>
<dbReference type="AlphaFoldDB" id="A0A6N0NWL4"/>
<feature type="binding site" evidence="2">
    <location>
        <position position="3"/>
    </location>
    <ligand>
        <name>Zn(2+)</name>
        <dbReference type="ChEBI" id="CHEBI:29105"/>
        <label>1</label>
    </ligand>
</feature>
<feature type="binding site" evidence="2">
    <location>
        <position position="285"/>
    </location>
    <ligand>
        <name>Zn(2+)</name>
        <dbReference type="ChEBI" id="CHEBI:29105"/>
        <label>2</label>
    </ligand>
</feature>
<feature type="domain" description="tRNA(Ile)-lysidine/2-thiocytidine synthase N-terminal" evidence="4">
    <location>
        <begin position="49"/>
        <end position="184"/>
    </location>
</feature>
<dbReference type="EMBL" id="CP049074">
    <property type="protein sequence ID" value="QKQ99529.1"/>
    <property type="molecule type" value="Genomic_DNA"/>
</dbReference>
<dbReference type="SUPFAM" id="SSF52402">
    <property type="entry name" value="Adenine nucleotide alpha hydrolases-like"/>
    <property type="match status" value="1"/>
</dbReference>
<proteinExistence type="predicted"/>
<protein>
    <submittedName>
        <fullName evidence="5">TIGR00269 family protein</fullName>
    </submittedName>
</protein>
<feature type="binding site" evidence="3">
    <location>
        <begin position="53"/>
        <end position="55"/>
    </location>
    <ligand>
        <name>ATP</name>
        <dbReference type="ChEBI" id="CHEBI:30616"/>
    </ligand>
</feature>
<dbReference type="OrthoDB" id="33422at2157"/>
<feature type="binding site" evidence="3">
    <location>
        <position position="59"/>
    </location>
    <ligand>
        <name>ATP</name>
        <dbReference type="ChEBI" id="CHEBI:30616"/>
    </ligand>
</feature>
<feature type="binding site" evidence="3">
    <location>
        <position position="169"/>
    </location>
    <ligand>
        <name>ATP</name>
        <dbReference type="ChEBI" id="CHEBI:30616"/>
    </ligand>
</feature>
<dbReference type="GO" id="GO:0002143">
    <property type="term" value="P:tRNA wobble position uridine thiolation"/>
    <property type="evidence" value="ECO:0007669"/>
    <property type="project" value="TreeGrafter"/>
</dbReference>
<reference evidence="5 6" key="1">
    <citation type="submission" date="2020-02" db="EMBL/GenBank/DDBJ databases">
        <title>Comparative genome analysis reveals the metabolism and evolution of the thermophilic archaeal genus Metallosphaera.</title>
        <authorList>
            <person name="Jiang C."/>
        </authorList>
    </citation>
    <scope>NUCLEOTIDE SEQUENCE [LARGE SCALE GENOMIC DNA]</scope>
    <source>
        <strain evidence="5 6">Ric-A</strain>
    </source>
</reference>
<feature type="binding site" evidence="2">
    <location>
        <position position="23"/>
    </location>
    <ligand>
        <name>Zn(2+)</name>
        <dbReference type="ChEBI" id="CHEBI:29105"/>
        <label>1</label>
    </ligand>
</feature>
<dbReference type="InterPro" id="IPR011063">
    <property type="entry name" value="TilS/TtcA_N"/>
</dbReference>
<dbReference type="RefSeq" id="WP_174629533.1">
    <property type="nucleotide sequence ID" value="NZ_CP049074.1"/>
</dbReference>
<dbReference type="InterPro" id="IPR035107">
    <property type="entry name" value="tRNA_thiolation_TtcA_Ctu1"/>
</dbReference>
<keyword evidence="1" id="KW-0808">Transferase</keyword>
<evidence type="ECO:0000256" key="1">
    <source>
        <dbReference type="ARBA" id="ARBA00022679"/>
    </source>
</evidence>
<dbReference type="InterPro" id="IPR000541">
    <property type="entry name" value="Ncs6/Tuc1/Ctu1"/>
</dbReference>
<evidence type="ECO:0000259" key="4">
    <source>
        <dbReference type="Pfam" id="PF01171"/>
    </source>
</evidence>
<dbReference type="GO" id="GO:0046872">
    <property type="term" value="F:metal ion binding"/>
    <property type="evidence" value="ECO:0007669"/>
    <property type="project" value="UniProtKB-KW"/>
</dbReference>
<dbReference type="Gene3D" id="3.40.50.620">
    <property type="entry name" value="HUPs"/>
    <property type="match status" value="1"/>
</dbReference>
<dbReference type="Pfam" id="PF01171">
    <property type="entry name" value="ATP_bind_3"/>
    <property type="match status" value="1"/>
</dbReference>
<name>A0A6N0NWL4_9CREN</name>
<keyword evidence="2" id="KW-0479">Metal-binding</keyword>
<dbReference type="GeneID" id="55640921"/>
<feature type="binding site" evidence="2">
    <location>
        <position position="6"/>
    </location>
    <ligand>
        <name>Zn(2+)</name>
        <dbReference type="ChEBI" id="CHEBI:29105"/>
        <label>1</label>
    </ligand>
</feature>
<feature type="binding site" evidence="3">
    <location>
        <position position="164"/>
    </location>
    <ligand>
        <name>ATP</name>
        <dbReference type="ChEBI" id="CHEBI:30616"/>
    </ligand>
</feature>
<dbReference type="GO" id="GO:0005524">
    <property type="term" value="F:ATP binding"/>
    <property type="evidence" value="ECO:0007669"/>
    <property type="project" value="UniProtKB-KW"/>
</dbReference>
<dbReference type="Proteomes" id="UP000509301">
    <property type="component" value="Chromosome"/>
</dbReference>
<organism evidence="5 6">
    <name type="scientific">Metallosphaera tengchongensis</name>
    <dbReference type="NCBI Taxonomy" id="1532350"/>
    <lineage>
        <taxon>Archaea</taxon>
        <taxon>Thermoproteota</taxon>
        <taxon>Thermoprotei</taxon>
        <taxon>Sulfolobales</taxon>
        <taxon>Sulfolobaceae</taxon>
        <taxon>Metallosphaera</taxon>
    </lineage>
</organism>
<feature type="binding site" evidence="3">
    <location>
        <position position="81"/>
    </location>
    <ligand>
        <name>ATP</name>
        <dbReference type="ChEBI" id="CHEBI:30616"/>
    </ligand>
</feature>
<dbReference type="GO" id="GO:0000049">
    <property type="term" value="F:tRNA binding"/>
    <property type="evidence" value="ECO:0007669"/>
    <property type="project" value="InterPro"/>
</dbReference>
<feature type="binding site" evidence="2">
    <location>
        <position position="26"/>
    </location>
    <ligand>
        <name>Zn(2+)</name>
        <dbReference type="ChEBI" id="CHEBI:29105"/>
        <label>1</label>
    </ligand>
</feature>
<feature type="binding site" evidence="2">
    <location>
        <position position="299"/>
    </location>
    <ligand>
        <name>Zn(2+)</name>
        <dbReference type="ChEBI" id="CHEBI:29105"/>
        <label>2</label>
    </ligand>
</feature>
<dbReference type="GO" id="GO:0002144">
    <property type="term" value="C:cytosolic tRNA wobble base thiouridylase complex"/>
    <property type="evidence" value="ECO:0007669"/>
    <property type="project" value="TreeGrafter"/>
</dbReference>
<gene>
    <name evidence="5" type="ORF">GWK48_03190</name>
</gene>
<keyword evidence="6" id="KW-1185">Reference proteome</keyword>
<feature type="binding site" evidence="2">
    <location>
        <position position="288"/>
    </location>
    <ligand>
        <name>Zn(2+)</name>
        <dbReference type="ChEBI" id="CHEBI:29105"/>
        <label>2</label>
    </ligand>
</feature>
<keyword evidence="2" id="KW-0862">Zinc</keyword>
<dbReference type="InterPro" id="IPR014729">
    <property type="entry name" value="Rossmann-like_a/b/a_fold"/>
</dbReference>
<dbReference type="GO" id="GO:0016740">
    <property type="term" value="F:transferase activity"/>
    <property type="evidence" value="ECO:0007669"/>
    <property type="project" value="UniProtKB-KW"/>
</dbReference>